<keyword evidence="1" id="KW-1133">Transmembrane helix</keyword>
<name>A0A8T4IQ14_9ACTN</name>
<dbReference type="AlphaFoldDB" id="A0A8T4IQ14"/>
<keyword evidence="3" id="KW-1185">Reference proteome</keyword>
<protein>
    <submittedName>
        <fullName evidence="2">Uncharacterized protein</fullName>
    </submittedName>
</protein>
<proteinExistence type="predicted"/>
<dbReference type="Proteomes" id="UP000675554">
    <property type="component" value="Unassembled WGS sequence"/>
</dbReference>
<evidence type="ECO:0000313" key="2">
    <source>
        <dbReference type="EMBL" id="MBR7672623.1"/>
    </source>
</evidence>
<sequence length="171" mass="17446">METPDEITTLIRTDHQQPYTASPVVPAIPPQAVPVAAILPNGQRAAAYLRPDQIAALVTAQQPESPAPDQSPIDTRISGRAKGAALIALASGVGTGAATAGIGYGAGLLAQASEGLMTAALALAIATGSLTGALLFVRFFFGVRRSTQTTHITQHNVATGFFGRAGGTIHH</sequence>
<keyword evidence="1" id="KW-0472">Membrane</keyword>
<organism evidence="2 3">
    <name type="scientific">Streptomyces daliensis</name>
    <dbReference type="NCBI Taxonomy" id="299421"/>
    <lineage>
        <taxon>Bacteria</taxon>
        <taxon>Bacillati</taxon>
        <taxon>Actinomycetota</taxon>
        <taxon>Actinomycetes</taxon>
        <taxon>Kitasatosporales</taxon>
        <taxon>Streptomycetaceae</taxon>
        <taxon>Streptomyces</taxon>
    </lineage>
</organism>
<accession>A0A8T4IQ14</accession>
<feature type="transmembrane region" description="Helical" evidence="1">
    <location>
        <begin position="116"/>
        <end position="141"/>
    </location>
</feature>
<reference evidence="2" key="1">
    <citation type="submission" date="2021-04" db="EMBL/GenBank/DDBJ databases">
        <title>Sequencing of actinobacteria type strains.</title>
        <authorList>
            <person name="Nguyen G.-S."/>
            <person name="Wentzel A."/>
        </authorList>
    </citation>
    <scope>NUCLEOTIDE SEQUENCE</scope>
    <source>
        <strain evidence="2">DSM 42095</strain>
    </source>
</reference>
<dbReference type="EMBL" id="JAGSMN010000119">
    <property type="protein sequence ID" value="MBR7672623.1"/>
    <property type="molecule type" value="Genomic_DNA"/>
</dbReference>
<evidence type="ECO:0000256" key="1">
    <source>
        <dbReference type="SAM" id="Phobius"/>
    </source>
</evidence>
<feature type="transmembrane region" description="Helical" evidence="1">
    <location>
        <begin position="86"/>
        <end position="110"/>
    </location>
</feature>
<comment type="caution">
    <text evidence="2">The sequence shown here is derived from an EMBL/GenBank/DDBJ whole genome shotgun (WGS) entry which is preliminary data.</text>
</comment>
<gene>
    <name evidence="2" type="ORF">KDA82_06215</name>
</gene>
<evidence type="ECO:0000313" key="3">
    <source>
        <dbReference type="Proteomes" id="UP000675554"/>
    </source>
</evidence>
<keyword evidence="1" id="KW-0812">Transmembrane</keyword>